<gene>
    <name evidence="1" type="ORF">LCGC14_0571190</name>
</gene>
<accession>A0A0F9U5G3</accession>
<dbReference type="AlphaFoldDB" id="A0A0F9U5G3"/>
<sequence length="109" mass="13000">MITILFDFVNEKVLITIEGEKVYFSQTNYGSVKSEIDGLQLDRDGAIREFPDLENDINWRVKVIERFKQKIKEFATEEDRADYLIFDLRKYGYVPEQIQKEGFRPRKIT</sequence>
<organism evidence="1">
    <name type="scientific">marine sediment metagenome</name>
    <dbReference type="NCBI Taxonomy" id="412755"/>
    <lineage>
        <taxon>unclassified sequences</taxon>
        <taxon>metagenomes</taxon>
        <taxon>ecological metagenomes</taxon>
    </lineage>
</organism>
<name>A0A0F9U5G3_9ZZZZ</name>
<protein>
    <submittedName>
        <fullName evidence="1">Uncharacterized protein</fullName>
    </submittedName>
</protein>
<evidence type="ECO:0000313" key="1">
    <source>
        <dbReference type="EMBL" id="KKN56541.1"/>
    </source>
</evidence>
<dbReference type="EMBL" id="LAZR01000839">
    <property type="protein sequence ID" value="KKN56541.1"/>
    <property type="molecule type" value="Genomic_DNA"/>
</dbReference>
<proteinExistence type="predicted"/>
<reference evidence="1" key="1">
    <citation type="journal article" date="2015" name="Nature">
        <title>Complex archaea that bridge the gap between prokaryotes and eukaryotes.</title>
        <authorList>
            <person name="Spang A."/>
            <person name="Saw J.H."/>
            <person name="Jorgensen S.L."/>
            <person name="Zaremba-Niedzwiedzka K."/>
            <person name="Martijn J."/>
            <person name="Lind A.E."/>
            <person name="van Eijk R."/>
            <person name="Schleper C."/>
            <person name="Guy L."/>
            <person name="Ettema T.J."/>
        </authorList>
    </citation>
    <scope>NUCLEOTIDE SEQUENCE</scope>
</reference>
<comment type="caution">
    <text evidence="1">The sequence shown here is derived from an EMBL/GenBank/DDBJ whole genome shotgun (WGS) entry which is preliminary data.</text>
</comment>